<dbReference type="SMART" id="SM00987">
    <property type="entry name" value="UreE_C"/>
    <property type="match status" value="1"/>
</dbReference>
<proteinExistence type="predicted"/>
<keyword evidence="3" id="KW-1185">Reference proteome</keyword>
<dbReference type="InterPro" id="IPR047124">
    <property type="entry name" value="HI_0220.2"/>
</dbReference>
<dbReference type="SMART" id="SM00986">
    <property type="entry name" value="UDG"/>
    <property type="match status" value="1"/>
</dbReference>
<dbReference type="Gene3D" id="3.40.470.10">
    <property type="entry name" value="Uracil-DNA glycosylase-like domain"/>
    <property type="match status" value="1"/>
</dbReference>
<dbReference type="Proteomes" id="UP000586305">
    <property type="component" value="Unassembled WGS sequence"/>
</dbReference>
<dbReference type="PANTHER" id="PTHR42160">
    <property type="entry name" value="URACIL-DNA GLYCOSYLASE SUPERFAMILY PROTEIN"/>
    <property type="match status" value="1"/>
</dbReference>
<sequence length="188" mass="21428">MQLLNQIRACTLCEQSLPLGPNPVLQVNKHSKILIAGQAPSLSVHKTNRLFNDASGQRLRAWLNVDEEQFYNANNFAIIPMAFCYPGKGKSGDLPPPATCAKTWHHDLLGQLNNIKLKIIIGQHAQRFHLEKDKSLTEQVNKWNTLLPAQIVLPHPSPRNQMWVKRHPWFERDVLPALRARVKEALEE</sequence>
<dbReference type="PANTHER" id="PTHR42160:SF1">
    <property type="entry name" value="URACIL-DNA GLYCOSYLASE SUPERFAMILY PROTEIN"/>
    <property type="match status" value="1"/>
</dbReference>
<comment type="caution">
    <text evidence="2">The sequence shown here is derived from an EMBL/GenBank/DDBJ whole genome shotgun (WGS) entry which is preliminary data.</text>
</comment>
<reference evidence="2 3" key="1">
    <citation type="submission" date="2020-04" db="EMBL/GenBank/DDBJ databases">
        <title>Pseudoalteromonas caenipelagi sp. nov., isolated from a tidal flat.</title>
        <authorList>
            <person name="Park S."/>
            <person name="Yoon J.-H."/>
        </authorList>
    </citation>
    <scope>NUCLEOTIDE SEQUENCE [LARGE SCALE GENOMIC DNA]</scope>
    <source>
        <strain evidence="2 3">JBTF-M23</strain>
    </source>
</reference>
<evidence type="ECO:0000313" key="2">
    <source>
        <dbReference type="EMBL" id="NOU50423.1"/>
    </source>
</evidence>
<name>A0A849VCY7_9GAMM</name>
<accession>A0A849VCY7</accession>
<dbReference type="EMBL" id="JABBPG010000002">
    <property type="protein sequence ID" value="NOU50423.1"/>
    <property type="molecule type" value="Genomic_DNA"/>
</dbReference>
<dbReference type="CDD" id="cd10033">
    <property type="entry name" value="UDG_like"/>
    <property type="match status" value="1"/>
</dbReference>
<gene>
    <name evidence="2" type="ORF">HG263_07690</name>
</gene>
<dbReference type="InterPro" id="IPR005122">
    <property type="entry name" value="Uracil-DNA_glycosylase-like"/>
</dbReference>
<protein>
    <submittedName>
        <fullName evidence="2">Uracil-DNA glycosylase family protein</fullName>
    </submittedName>
</protein>
<dbReference type="AlphaFoldDB" id="A0A849VCY7"/>
<dbReference type="Pfam" id="PF03167">
    <property type="entry name" value="UDG"/>
    <property type="match status" value="1"/>
</dbReference>
<evidence type="ECO:0000313" key="3">
    <source>
        <dbReference type="Proteomes" id="UP000586305"/>
    </source>
</evidence>
<dbReference type="RefSeq" id="WP_171625487.1">
    <property type="nucleotide sequence ID" value="NZ_JABBPG010000002.1"/>
</dbReference>
<organism evidence="2 3">
    <name type="scientific">Pseudoalteromonas caenipelagi</name>
    <dbReference type="NCBI Taxonomy" id="2726988"/>
    <lineage>
        <taxon>Bacteria</taxon>
        <taxon>Pseudomonadati</taxon>
        <taxon>Pseudomonadota</taxon>
        <taxon>Gammaproteobacteria</taxon>
        <taxon>Alteromonadales</taxon>
        <taxon>Pseudoalteromonadaceae</taxon>
        <taxon>Pseudoalteromonas</taxon>
    </lineage>
</organism>
<dbReference type="SUPFAM" id="SSF52141">
    <property type="entry name" value="Uracil-DNA glycosylase-like"/>
    <property type="match status" value="1"/>
</dbReference>
<feature type="domain" description="Uracil-DNA glycosylase-like" evidence="1">
    <location>
        <begin position="24"/>
        <end position="179"/>
    </location>
</feature>
<evidence type="ECO:0000259" key="1">
    <source>
        <dbReference type="SMART" id="SM00986"/>
    </source>
</evidence>
<dbReference type="InterPro" id="IPR036895">
    <property type="entry name" value="Uracil-DNA_glycosylase-like_sf"/>
</dbReference>